<name>A0ABW8KD84_9GAMM</name>
<dbReference type="PANTHER" id="PTHR43678:SF1">
    <property type="entry name" value="BETA-N-ACETYLHEXOSAMINIDASE"/>
    <property type="match status" value="1"/>
</dbReference>
<comment type="similarity">
    <text evidence="1">Belongs to the glycosyl hydrolase 20 family.</text>
</comment>
<dbReference type="SUPFAM" id="SSF55545">
    <property type="entry name" value="beta-N-acetylhexosaminidase-like domain"/>
    <property type="match status" value="1"/>
</dbReference>
<dbReference type="PRINTS" id="PR00738">
    <property type="entry name" value="GLHYDRLASE20"/>
</dbReference>
<evidence type="ECO:0000256" key="5">
    <source>
        <dbReference type="SAM" id="MobiDB-lite"/>
    </source>
</evidence>
<evidence type="ECO:0000259" key="6">
    <source>
        <dbReference type="Pfam" id="PF00728"/>
    </source>
</evidence>
<dbReference type="Gene3D" id="3.20.20.80">
    <property type="entry name" value="Glycosidases"/>
    <property type="match status" value="1"/>
</dbReference>
<dbReference type="PANTHER" id="PTHR43678">
    <property type="entry name" value="PUTATIVE (AFU_ORTHOLOGUE AFUA_2G00640)-RELATED"/>
    <property type="match status" value="1"/>
</dbReference>
<dbReference type="InterPro" id="IPR015882">
    <property type="entry name" value="HEX_bac_N"/>
</dbReference>
<dbReference type="SUPFAM" id="SSF51445">
    <property type="entry name" value="(Trans)glycosidases"/>
    <property type="match status" value="1"/>
</dbReference>
<dbReference type="InterPro" id="IPR015883">
    <property type="entry name" value="Glyco_hydro_20_cat"/>
</dbReference>
<sequence length="788" mass="86824">MAAMLLAPVIARPDPRPAPIAQDATDIHIVAGKIATTTQDSDGALSLAGSDHLPIVDASGSVHAPLVATSVTLYFKRSTPGTKAADLSKTIVAPGIHADAGVNAKPFVIPALKEWYGGEGDFRLRASSRIVIGAGHRPELLKLAKVLQQDLRELTGRTLSIVDHAGGPGDIRLSLKQPDASIGAEGYYLAIGKDVTVSATAYQGAFWGTRTLLQLLERSPRIPQGTARDYPEFAVRGLVLDVARKFFRMRFLRDYVKLLSYYKLNDFQIHLNDNGSQKLTGKDWHEVYAAFRLENDTYPQLTAKDGSYTKAEFRALQRMAMDRSVRIVPEIDTPAHALALTRARPDIGSAKFGLDHLDLHNRMTSAMVENIFREYLAGPHPVFTGPVVDIGTDEYAKADAEAFRAYTDRMIRFVGSYGKKVRMWGALTWASGTTPVTTDNVTMDTWYNGYADPVVMKQLGYPQISSPDDWLYIVPAAGYYNDYLDLPKLYRDWTPDMVGNVSFLPGDPAIVGGSFAVWNDIIGNGISEKDVNDRVFPALQVLAQKMWNGANTDMDYEHFAALSRGVGEGPGLNLRGRMKAGTLAFDFDHPSRNVRLHRSGYGKGVSGHGLRFGGADSYATLPYEEIGYDYTVSFWINPSSRNADDAMLFRSANSQLKLRQGATDKLGFSRDGYDFSFDYSVPANTWTHIVITGTSRGTDLYVNGVLHDHLYDAYIQFNGEKKEHKRLVQTLFFPLRRAGGFRGAMDELKVWNRVLSAQEIRGMDDGVGPGPGDGGGLRESRTEAPLKR</sequence>
<dbReference type="InterPro" id="IPR013320">
    <property type="entry name" value="ConA-like_dom_sf"/>
</dbReference>
<protein>
    <recommendedName>
        <fullName evidence="4">N-acetyl-beta-glucosaminidase</fullName>
    </recommendedName>
</protein>
<evidence type="ECO:0000256" key="3">
    <source>
        <dbReference type="ARBA" id="ARBA00023295"/>
    </source>
</evidence>
<feature type="domain" description="Beta-hexosaminidase bacterial type N-terminal" evidence="7">
    <location>
        <begin position="106"/>
        <end position="230"/>
    </location>
</feature>
<evidence type="ECO:0000256" key="1">
    <source>
        <dbReference type="ARBA" id="ARBA00006285"/>
    </source>
</evidence>
<dbReference type="CDD" id="cd06564">
    <property type="entry name" value="GH20_DspB_LnbB-like"/>
    <property type="match status" value="1"/>
</dbReference>
<dbReference type="Gene3D" id="2.60.120.200">
    <property type="match status" value="1"/>
</dbReference>
<feature type="domain" description="Glycoside hydrolase family 20 catalytic" evidence="6">
    <location>
        <begin position="233"/>
        <end position="397"/>
    </location>
</feature>
<organism evidence="8 9">
    <name type="scientific">Dyella agri</name>
    <dbReference type="NCBI Taxonomy" id="1926869"/>
    <lineage>
        <taxon>Bacteria</taxon>
        <taxon>Pseudomonadati</taxon>
        <taxon>Pseudomonadota</taxon>
        <taxon>Gammaproteobacteria</taxon>
        <taxon>Lysobacterales</taxon>
        <taxon>Rhodanobacteraceae</taxon>
        <taxon>Dyella</taxon>
    </lineage>
</organism>
<keyword evidence="3" id="KW-0326">Glycosidase</keyword>
<dbReference type="InterPro" id="IPR052764">
    <property type="entry name" value="GH20_Enzymes"/>
</dbReference>
<dbReference type="Pfam" id="PF00728">
    <property type="entry name" value="Glyco_hydro_20"/>
    <property type="match status" value="1"/>
</dbReference>
<dbReference type="Gene3D" id="3.30.379.10">
    <property type="entry name" value="Chitobiase/beta-hexosaminidase domain 2-like"/>
    <property type="match status" value="1"/>
</dbReference>
<dbReference type="InterPro" id="IPR029018">
    <property type="entry name" value="Hex-like_dom2"/>
</dbReference>
<accession>A0ABW8KD84</accession>
<evidence type="ECO:0000256" key="2">
    <source>
        <dbReference type="ARBA" id="ARBA00022801"/>
    </source>
</evidence>
<reference evidence="8 9" key="1">
    <citation type="submission" date="2020-10" db="EMBL/GenBank/DDBJ databases">
        <title>Phylogeny of dyella-like bacteria.</title>
        <authorList>
            <person name="Fu J."/>
        </authorList>
    </citation>
    <scope>NUCLEOTIDE SEQUENCE [LARGE SCALE GENOMIC DNA]</scope>
    <source>
        <strain evidence="8 9">DKC-1</strain>
    </source>
</reference>
<evidence type="ECO:0000259" key="7">
    <source>
        <dbReference type="Pfam" id="PF02838"/>
    </source>
</evidence>
<dbReference type="Pfam" id="PF02838">
    <property type="entry name" value="Glyco_hydro_20b"/>
    <property type="match status" value="1"/>
</dbReference>
<keyword evidence="9" id="KW-1185">Reference proteome</keyword>
<feature type="region of interest" description="Disordered" evidence="5">
    <location>
        <begin position="762"/>
        <end position="788"/>
    </location>
</feature>
<dbReference type="Proteomes" id="UP001620397">
    <property type="component" value="Unassembled WGS sequence"/>
</dbReference>
<keyword evidence="2" id="KW-0378">Hydrolase</keyword>
<dbReference type="InterPro" id="IPR017853">
    <property type="entry name" value="GH"/>
</dbReference>
<feature type="compositionally biased region" description="Gly residues" evidence="5">
    <location>
        <begin position="765"/>
        <end position="775"/>
    </location>
</feature>
<gene>
    <name evidence="8" type="ORF">ISP14_03655</name>
</gene>
<comment type="caution">
    <text evidence="8">The sequence shown here is derived from an EMBL/GenBank/DDBJ whole genome shotgun (WGS) entry which is preliminary data.</text>
</comment>
<feature type="compositionally biased region" description="Basic and acidic residues" evidence="5">
    <location>
        <begin position="776"/>
        <end position="788"/>
    </location>
</feature>
<dbReference type="InterPro" id="IPR025705">
    <property type="entry name" value="Beta_hexosaminidase_sua/sub"/>
</dbReference>
<evidence type="ECO:0000256" key="4">
    <source>
        <dbReference type="ARBA" id="ARBA00033000"/>
    </source>
</evidence>
<evidence type="ECO:0000313" key="8">
    <source>
        <dbReference type="EMBL" id="MFK2929880.1"/>
    </source>
</evidence>
<dbReference type="EMBL" id="JADIKL010000002">
    <property type="protein sequence ID" value="MFK2929880.1"/>
    <property type="molecule type" value="Genomic_DNA"/>
</dbReference>
<evidence type="ECO:0000313" key="9">
    <source>
        <dbReference type="Proteomes" id="UP001620397"/>
    </source>
</evidence>
<dbReference type="SUPFAM" id="SSF49899">
    <property type="entry name" value="Concanavalin A-like lectins/glucanases"/>
    <property type="match status" value="1"/>
</dbReference>
<dbReference type="Pfam" id="PF13385">
    <property type="entry name" value="Laminin_G_3"/>
    <property type="match status" value="1"/>
</dbReference>
<proteinExistence type="inferred from homology"/>